<accession>A0ABZ1TBG2</accession>
<protein>
    <submittedName>
        <fullName evidence="1">Uncharacterized protein</fullName>
    </submittedName>
</protein>
<keyword evidence="2" id="KW-1185">Reference proteome</keyword>
<proteinExistence type="predicted"/>
<organism evidence="1 2">
    <name type="scientific">Streptomyces virginiae</name>
    <name type="common">Streptomyces cinnamonensis</name>
    <dbReference type="NCBI Taxonomy" id="1961"/>
    <lineage>
        <taxon>Bacteria</taxon>
        <taxon>Bacillati</taxon>
        <taxon>Actinomycetota</taxon>
        <taxon>Actinomycetes</taxon>
        <taxon>Kitasatosporales</taxon>
        <taxon>Streptomycetaceae</taxon>
        <taxon>Streptomyces</taxon>
    </lineage>
</organism>
<evidence type="ECO:0000313" key="2">
    <source>
        <dbReference type="Proteomes" id="UP001432039"/>
    </source>
</evidence>
<name>A0ABZ1TBG2_STRVG</name>
<evidence type="ECO:0000313" key="1">
    <source>
        <dbReference type="EMBL" id="WUQ12446.1"/>
    </source>
</evidence>
<gene>
    <name evidence="1" type="ORF">OG517_13915</name>
</gene>
<reference evidence="1" key="1">
    <citation type="submission" date="2022-10" db="EMBL/GenBank/DDBJ databases">
        <title>The complete genomes of actinobacterial strains from the NBC collection.</title>
        <authorList>
            <person name="Joergensen T.S."/>
            <person name="Alvarez Arevalo M."/>
            <person name="Sterndorff E.B."/>
            <person name="Faurdal D."/>
            <person name="Vuksanovic O."/>
            <person name="Mourched A.-S."/>
            <person name="Charusanti P."/>
            <person name="Shaw S."/>
            <person name="Blin K."/>
            <person name="Weber T."/>
        </authorList>
    </citation>
    <scope>NUCLEOTIDE SEQUENCE</scope>
    <source>
        <strain evidence="1">NBC_00248</strain>
    </source>
</reference>
<dbReference type="EMBL" id="CP108090">
    <property type="protein sequence ID" value="WUQ12446.1"/>
    <property type="molecule type" value="Genomic_DNA"/>
</dbReference>
<sequence length="78" mass="8604">MTIRVYDVNTQTGRIVRERSHVVVAPTVRDSPPMHPLAFPSCECALCPAGPRLSQELLDRARVGWARFASSVQEPSDA</sequence>
<dbReference type="RefSeq" id="WP_328961717.1">
    <property type="nucleotide sequence ID" value="NZ_CP108090.1"/>
</dbReference>
<dbReference type="Proteomes" id="UP001432039">
    <property type="component" value="Chromosome"/>
</dbReference>